<sequence>MPLKHRIPLISHCLQSTANLGYVAYHPSHSLPTLQKYLMHEAAVVYADQLSRKGLGYPLWIPEPHIPHAKLRVGDVGWFWEGSFFTLFNATLS</sequence>
<evidence type="ECO:0000313" key="2">
    <source>
        <dbReference type="Proteomes" id="UP001055072"/>
    </source>
</evidence>
<comment type="caution">
    <text evidence="1">The sequence shown here is derived from an EMBL/GenBank/DDBJ whole genome shotgun (WGS) entry which is preliminary data.</text>
</comment>
<proteinExistence type="predicted"/>
<reference evidence="1" key="1">
    <citation type="journal article" date="2021" name="Environ. Microbiol.">
        <title>Gene family expansions and transcriptome signatures uncover fungal adaptations to wood decay.</title>
        <authorList>
            <person name="Hage H."/>
            <person name="Miyauchi S."/>
            <person name="Viragh M."/>
            <person name="Drula E."/>
            <person name="Min B."/>
            <person name="Chaduli D."/>
            <person name="Navarro D."/>
            <person name="Favel A."/>
            <person name="Norest M."/>
            <person name="Lesage-Meessen L."/>
            <person name="Balint B."/>
            <person name="Merenyi Z."/>
            <person name="de Eugenio L."/>
            <person name="Morin E."/>
            <person name="Martinez A.T."/>
            <person name="Baldrian P."/>
            <person name="Stursova M."/>
            <person name="Martinez M.J."/>
            <person name="Novotny C."/>
            <person name="Magnuson J.K."/>
            <person name="Spatafora J.W."/>
            <person name="Maurice S."/>
            <person name="Pangilinan J."/>
            <person name="Andreopoulos W."/>
            <person name="LaButti K."/>
            <person name="Hundley H."/>
            <person name="Na H."/>
            <person name="Kuo A."/>
            <person name="Barry K."/>
            <person name="Lipzen A."/>
            <person name="Henrissat B."/>
            <person name="Riley R."/>
            <person name="Ahrendt S."/>
            <person name="Nagy L.G."/>
            <person name="Grigoriev I.V."/>
            <person name="Martin F."/>
            <person name="Rosso M.N."/>
        </authorList>
    </citation>
    <scope>NUCLEOTIDE SEQUENCE</scope>
    <source>
        <strain evidence="1">CBS 384.51</strain>
    </source>
</reference>
<dbReference type="EMBL" id="MU274912">
    <property type="protein sequence ID" value="KAI0088759.1"/>
    <property type="molecule type" value="Genomic_DNA"/>
</dbReference>
<protein>
    <submittedName>
        <fullName evidence="1">Uncharacterized protein</fullName>
    </submittedName>
</protein>
<keyword evidence="2" id="KW-1185">Reference proteome</keyword>
<organism evidence="1 2">
    <name type="scientific">Irpex rosettiformis</name>
    <dbReference type="NCBI Taxonomy" id="378272"/>
    <lineage>
        <taxon>Eukaryota</taxon>
        <taxon>Fungi</taxon>
        <taxon>Dikarya</taxon>
        <taxon>Basidiomycota</taxon>
        <taxon>Agaricomycotina</taxon>
        <taxon>Agaricomycetes</taxon>
        <taxon>Polyporales</taxon>
        <taxon>Irpicaceae</taxon>
        <taxon>Irpex</taxon>
    </lineage>
</organism>
<dbReference type="Proteomes" id="UP001055072">
    <property type="component" value="Unassembled WGS sequence"/>
</dbReference>
<evidence type="ECO:0000313" key="1">
    <source>
        <dbReference type="EMBL" id="KAI0088759.1"/>
    </source>
</evidence>
<name>A0ACB8U3F7_9APHY</name>
<gene>
    <name evidence="1" type="ORF">BDY19DRAFT_144774</name>
</gene>
<accession>A0ACB8U3F7</accession>